<dbReference type="AlphaFoldDB" id="A0A382S2Z2"/>
<gene>
    <name evidence="1" type="ORF">METZ01_LOCUS357153</name>
</gene>
<name>A0A382S2Z2_9ZZZZ</name>
<accession>A0A382S2Z2</accession>
<feature type="non-terminal residue" evidence="1">
    <location>
        <position position="81"/>
    </location>
</feature>
<organism evidence="1">
    <name type="scientific">marine metagenome</name>
    <dbReference type="NCBI Taxonomy" id="408172"/>
    <lineage>
        <taxon>unclassified sequences</taxon>
        <taxon>metagenomes</taxon>
        <taxon>ecological metagenomes</taxon>
    </lineage>
</organism>
<sequence>MTLKITLRFFNGDCRKKYPQLNDTLISTMDLMSNSHLPVGHPLKRQLLRSLCLLGTCLTLVLLFTACSKQDSTITLRGASQ</sequence>
<dbReference type="EMBL" id="UINC01126056">
    <property type="protein sequence ID" value="SVD04299.1"/>
    <property type="molecule type" value="Genomic_DNA"/>
</dbReference>
<reference evidence="1" key="1">
    <citation type="submission" date="2018-05" db="EMBL/GenBank/DDBJ databases">
        <authorList>
            <person name="Lanie J.A."/>
            <person name="Ng W.-L."/>
            <person name="Kazmierczak K.M."/>
            <person name="Andrzejewski T.M."/>
            <person name="Davidsen T.M."/>
            <person name="Wayne K.J."/>
            <person name="Tettelin H."/>
            <person name="Glass J.I."/>
            <person name="Rusch D."/>
            <person name="Podicherti R."/>
            <person name="Tsui H.-C.T."/>
            <person name="Winkler M.E."/>
        </authorList>
    </citation>
    <scope>NUCLEOTIDE SEQUENCE</scope>
</reference>
<proteinExistence type="predicted"/>
<protein>
    <submittedName>
        <fullName evidence="1">Uncharacterized protein</fullName>
    </submittedName>
</protein>
<evidence type="ECO:0000313" key="1">
    <source>
        <dbReference type="EMBL" id="SVD04299.1"/>
    </source>
</evidence>